<sequence>MRMPLRHVALGFVSAVIGLFLILPTLYIVPLSFDASSTLGVPSGQWSTRWYAELFTERDWALAASNSLQVASLTTVLATALGTALALGLRDKTRIGVMVNGFALAPMIVPAVIIGVGMYGMLIWWGLGGTLLGLVIAHTVLAIPFVRVAVSSSLSQVDPDYEKAAASLGAPPWKQVTKVVLPLAAPGIAAGALFAFVTSWDEVVVSIFLANTHSRTLPVLMWTQVRTEVTPTLAALGTCLLALSTLALAAMQLLKRNK</sequence>
<comment type="similarity">
    <text evidence="8">Belongs to the binding-protein-dependent transport system permease family.</text>
</comment>
<evidence type="ECO:0000256" key="8">
    <source>
        <dbReference type="RuleBase" id="RU363032"/>
    </source>
</evidence>
<keyword evidence="4" id="KW-0997">Cell inner membrane</keyword>
<dbReference type="Gene3D" id="1.10.3720.10">
    <property type="entry name" value="MetI-like"/>
    <property type="match status" value="1"/>
</dbReference>
<protein>
    <submittedName>
        <fullName evidence="10">Polyamine ABC transporter integral membrane protein</fullName>
    </submittedName>
</protein>
<keyword evidence="7 8" id="KW-0472">Membrane</keyword>
<evidence type="ECO:0000256" key="3">
    <source>
        <dbReference type="ARBA" id="ARBA00022475"/>
    </source>
</evidence>
<dbReference type="CDD" id="cd06261">
    <property type="entry name" value="TM_PBP2"/>
    <property type="match status" value="1"/>
</dbReference>
<dbReference type="PANTHER" id="PTHR43357:SF4">
    <property type="entry name" value="INNER MEMBRANE ABC TRANSPORTER PERMEASE PROTEIN YDCV"/>
    <property type="match status" value="1"/>
</dbReference>
<keyword evidence="2 8" id="KW-0813">Transport</keyword>
<dbReference type="PROSITE" id="PS50928">
    <property type="entry name" value="ABC_TM1"/>
    <property type="match status" value="1"/>
</dbReference>
<feature type="domain" description="ABC transmembrane type-1" evidence="9">
    <location>
        <begin position="64"/>
        <end position="252"/>
    </location>
</feature>
<dbReference type="InterPro" id="IPR035906">
    <property type="entry name" value="MetI-like_sf"/>
</dbReference>
<feature type="transmembrane region" description="Helical" evidence="8">
    <location>
        <begin position="233"/>
        <end position="254"/>
    </location>
</feature>
<feature type="transmembrane region" description="Helical" evidence="8">
    <location>
        <begin position="131"/>
        <end position="150"/>
    </location>
</feature>
<feature type="transmembrane region" description="Helical" evidence="8">
    <location>
        <begin position="68"/>
        <end position="89"/>
    </location>
</feature>
<evidence type="ECO:0000259" key="9">
    <source>
        <dbReference type="PROSITE" id="PS50928"/>
    </source>
</evidence>
<dbReference type="EMBL" id="CP027541">
    <property type="protein sequence ID" value="AWT51508.1"/>
    <property type="molecule type" value="Genomic_DNA"/>
</dbReference>
<dbReference type="Proteomes" id="UP000011200">
    <property type="component" value="Chromosome"/>
</dbReference>
<reference evidence="10 11" key="1">
    <citation type="journal article" date="2013" name="Genome Announc.">
        <title>Draft genome sequence of MKD8, a conjugal recipient Mycobacterium smegmatis strain.</title>
        <authorList>
            <person name="Gray T.A."/>
            <person name="Palumbo M.J."/>
            <person name="Derbyshire K.M."/>
        </authorList>
    </citation>
    <scope>NUCLEOTIDE SEQUENCE [LARGE SCALE GENOMIC DNA]</scope>
    <source>
        <strain evidence="10 11">MKD8</strain>
    </source>
</reference>
<evidence type="ECO:0000256" key="5">
    <source>
        <dbReference type="ARBA" id="ARBA00022692"/>
    </source>
</evidence>
<accession>A0A2U9PIK2</accession>
<dbReference type="PANTHER" id="PTHR43357">
    <property type="entry name" value="INNER MEMBRANE ABC TRANSPORTER PERMEASE PROTEIN YDCV"/>
    <property type="match status" value="1"/>
</dbReference>
<evidence type="ECO:0000256" key="1">
    <source>
        <dbReference type="ARBA" id="ARBA00004429"/>
    </source>
</evidence>
<dbReference type="SUPFAM" id="SSF161098">
    <property type="entry name" value="MetI-like"/>
    <property type="match status" value="1"/>
</dbReference>
<dbReference type="Pfam" id="PF00528">
    <property type="entry name" value="BPD_transp_1"/>
    <property type="match status" value="1"/>
</dbReference>
<evidence type="ECO:0000313" key="10">
    <source>
        <dbReference type="EMBL" id="AWT51508.1"/>
    </source>
</evidence>
<evidence type="ECO:0000256" key="4">
    <source>
        <dbReference type="ARBA" id="ARBA00022519"/>
    </source>
</evidence>
<evidence type="ECO:0000313" key="11">
    <source>
        <dbReference type="Proteomes" id="UP000011200"/>
    </source>
</evidence>
<feature type="transmembrane region" description="Helical" evidence="8">
    <location>
        <begin position="101"/>
        <end position="125"/>
    </location>
</feature>
<comment type="subcellular location">
    <subcellularLocation>
        <location evidence="1">Cell inner membrane</location>
        <topology evidence="1">Multi-pass membrane protein</topology>
    </subcellularLocation>
    <subcellularLocation>
        <location evidence="8">Cell membrane</location>
        <topology evidence="8">Multi-pass membrane protein</topology>
    </subcellularLocation>
</comment>
<feature type="transmembrane region" description="Helical" evidence="8">
    <location>
        <begin position="7"/>
        <end position="29"/>
    </location>
</feature>
<reference evidence="11" key="2">
    <citation type="submission" date="2018-03" db="EMBL/GenBank/DDBJ databases">
        <authorList>
            <person name="Derbyshire K."/>
            <person name="Gray T.A."/>
            <person name="Champion M."/>
        </authorList>
    </citation>
    <scope>NUCLEOTIDE SEQUENCE [LARGE SCALE GENOMIC DNA]</scope>
    <source>
        <strain evidence="11">MKD8</strain>
    </source>
</reference>
<evidence type="ECO:0000256" key="2">
    <source>
        <dbReference type="ARBA" id="ARBA00022448"/>
    </source>
</evidence>
<keyword evidence="5 8" id="KW-0812">Transmembrane</keyword>
<keyword evidence="6 8" id="KW-1133">Transmembrane helix</keyword>
<dbReference type="InterPro" id="IPR000515">
    <property type="entry name" value="MetI-like"/>
</dbReference>
<proteinExistence type="inferred from homology"/>
<feature type="transmembrane region" description="Helical" evidence="8">
    <location>
        <begin position="179"/>
        <end position="200"/>
    </location>
</feature>
<gene>
    <name evidence="10" type="ORF">D806_005150</name>
</gene>
<keyword evidence="3" id="KW-1003">Cell membrane</keyword>
<dbReference type="GO" id="GO:0005886">
    <property type="term" value="C:plasma membrane"/>
    <property type="evidence" value="ECO:0007669"/>
    <property type="project" value="UniProtKB-SubCell"/>
</dbReference>
<evidence type="ECO:0000256" key="6">
    <source>
        <dbReference type="ARBA" id="ARBA00022989"/>
    </source>
</evidence>
<evidence type="ECO:0000256" key="7">
    <source>
        <dbReference type="ARBA" id="ARBA00023136"/>
    </source>
</evidence>
<dbReference type="GO" id="GO:0055085">
    <property type="term" value="P:transmembrane transport"/>
    <property type="evidence" value="ECO:0007669"/>
    <property type="project" value="InterPro"/>
</dbReference>
<dbReference type="AlphaFoldDB" id="A0A2U9PIK2"/>
<name>A0A2U9PIK2_MYCSE</name>
<organism evidence="10 11">
    <name type="scientific">Mycolicibacterium smegmatis (strain MKD8)</name>
    <name type="common">Mycobacterium smegmatis</name>
    <dbReference type="NCBI Taxonomy" id="1214915"/>
    <lineage>
        <taxon>Bacteria</taxon>
        <taxon>Bacillati</taxon>
        <taxon>Actinomycetota</taxon>
        <taxon>Actinomycetes</taxon>
        <taxon>Mycobacteriales</taxon>
        <taxon>Mycobacteriaceae</taxon>
        <taxon>Mycolicibacterium</taxon>
    </lineage>
</organism>